<gene>
    <name evidence="1" type="ORF">CVT26_009224</name>
</gene>
<dbReference type="EMBL" id="NHYE01005189">
    <property type="protein sequence ID" value="PPQ76167.1"/>
    <property type="molecule type" value="Genomic_DNA"/>
</dbReference>
<name>A0A409WCB7_9AGAR</name>
<protein>
    <submittedName>
        <fullName evidence="1">Uncharacterized protein</fullName>
    </submittedName>
</protein>
<evidence type="ECO:0000313" key="2">
    <source>
        <dbReference type="Proteomes" id="UP000284706"/>
    </source>
</evidence>
<proteinExistence type="predicted"/>
<comment type="caution">
    <text evidence="1">The sequence shown here is derived from an EMBL/GenBank/DDBJ whole genome shotgun (WGS) entry which is preliminary data.</text>
</comment>
<organism evidence="1 2">
    <name type="scientific">Gymnopilus dilepis</name>
    <dbReference type="NCBI Taxonomy" id="231916"/>
    <lineage>
        <taxon>Eukaryota</taxon>
        <taxon>Fungi</taxon>
        <taxon>Dikarya</taxon>
        <taxon>Basidiomycota</taxon>
        <taxon>Agaricomycotina</taxon>
        <taxon>Agaricomycetes</taxon>
        <taxon>Agaricomycetidae</taxon>
        <taxon>Agaricales</taxon>
        <taxon>Agaricineae</taxon>
        <taxon>Hymenogastraceae</taxon>
        <taxon>Gymnopilus</taxon>
    </lineage>
</organism>
<dbReference type="InParanoid" id="A0A409WCB7"/>
<sequence length="124" mass="14390">MCFLDYHRTLQFEDDLLEEQRIRSNMTSFKAYPFPGELIDIPYPIDKEGNPIPPDRLAEHSTATNFNIPYCFHGRRVEIVVRETNSTGMKLVTLVCGARERGDTKCRFYSEYIQICSSNEFNAV</sequence>
<keyword evidence="2" id="KW-1185">Reference proteome</keyword>
<dbReference type="OrthoDB" id="3328849at2759"/>
<evidence type="ECO:0000313" key="1">
    <source>
        <dbReference type="EMBL" id="PPQ76167.1"/>
    </source>
</evidence>
<accession>A0A409WCB7</accession>
<reference evidence="1 2" key="1">
    <citation type="journal article" date="2018" name="Evol. Lett.">
        <title>Horizontal gene cluster transfer increased hallucinogenic mushroom diversity.</title>
        <authorList>
            <person name="Reynolds H.T."/>
            <person name="Vijayakumar V."/>
            <person name="Gluck-Thaler E."/>
            <person name="Korotkin H.B."/>
            <person name="Matheny P.B."/>
            <person name="Slot J.C."/>
        </authorList>
    </citation>
    <scope>NUCLEOTIDE SEQUENCE [LARGE SCALE GENOMIC DNA]</scope>
    <source>
        <strain evidence="1 2">SRW20</strain>
    </source>
</reference>
<dbReference type="Proteomes" id="UP000284706">
    <property type="component" value="Unassembled WGS sequence"/>
</dbReference>
<dbReference type="AlphaFoldDB" id="A0A409WCB7"/>